<evidence type="ECO:0000256" key="1">
    <source>
        <dbReference type="ARBA" id="ARBA00007357"/>
    </source>
</evidence>
<evidence type="ECO:0000256" key="2">
    <source>
        <dbReference type="SAM" id="Phobius"/>
    </source>
</evidence>
<dbReference type="PANTHER" id="PTHR11733:SF241">
    <property type="entry name" value="GH26575P-RELATED"/>
    <property type="match status" value="1"/>
</dbReference>
<dbReference type="EMBL" id="JABSTV010001245">
    <property type="protein sequence ID" value="KAH7982769.1"/>
    <property type="molecule type" value="Genomic_DNA"/>
</dbReference>
<dbReference type="Gene3D" id="3.40.390.10">
    <property type="entry name" value="Collagenase (Catalytic Domain)"/>
    <property type="match status" value="1"/>
</dbReference>
<keyword evidence="2" id="KW-0472">Membrane</keyword>
<evidence type="ECO:0000313" key="5">
    <source>
        <dbReference type="Proteomes" id="UP000821837"/>
    </source>
</evidence>
<proteinExistence type="inferred from homology"/>
<dbReference type="GO" id="GO:0016485">
    <property type="term" value="P:protein processing"/>
    <property type="evidence" value="ECO:0007669"/>
    <property type="project" value="TreeGrafter"/>
</dbReference>
<organism evidence="4 5">
    <name type="scientific">Rhipicephalus sanguineus</name>
    <name type="common">Brown dog tick</name>
    <name type="synonym">Ixodes sanguineus</name>
    <dbReference type="NCBI Taxonomy" id="34632"/>
    <lineage>
        <taxon>Eukaryota</taxon>
        <taxon>Metazoa</taxon>
        <taxon>Ecdysozoa</taxon>
        <taxon>Arthropoda</taxon>
        <taxon>Chelicerata</taxon>
        <taxon>Arachnida</taxon>
        <taxon>Acari</taxon>
        <taxon>Parasitiformes</taxon>
        <taxon>Ixodida</taxon>
        <taxon>Ixodoidea</taxon>
        <taxon>Ixodidae</taxon>
        <taxon>Rhipicephalinae</taxon>
        <taxon>Rhipicephalus</taxon>
        <taxon>Rhipicephalus</taxon>
    </lineage>
</organism>
<sequence>MEQLVDTTTEPYTDEAGHSVGLVTVVKMPSWTVTAVFGAFCALLLVVLAVYCGIPLLDAPVTTEPQRQTAVCKSAPCAQFAIALRASLSRRIRPCDDFYGHVCGSWDAKRTDTVQVALLQRMFHAVNDLNRKATVAVPSSQTAVQKVAMAFQACEDLVAKNHSSMDAVRRMLMEAGLFSPPVWTGPHDVVNTSCFLETRWHMAPLITFKLEREDSLLALAPSMWAKKHFARRSRRMPLESDFNALHGFFASRPPGSHAVVESEPSTADMTSAELRSLDNRVTLELGGELLQPAKEGRLLFDYSTIGSFVPEIDGQVWRLLLHGCLDHTGPLVYSVYHPAFVRKVLSLPARIGAPAAQQYLRWYIIETLAANYHGPWMVEVAGGQERALLNQQFKCHRILLKYAGRAFVAPYIRNFFTKTVEWDLKMLHRDLTDAYEYLLQALRPLVPTFSFGAYDERHDRDNRRNGTTKMHRGPFEIVTKSSDAYLNEAYQNFSDMSADSFENWLRLKAGFGHSDRDKVSFPQVYPKRLAPMFFDFVEKGDDGVVKDFRLLPDIIAVPFYHAEAPLVFKLGGLASLISSALLALVLDKGFVDRGNVSWAGQAAGQNRPVGECARRIVQALEQESEATARLLEVAALHHVLKTQEAGGDPAVVLADVPQLVGTQLQYAVWCYLQCGEVRGRHRCNAPLRELPSFADAFACPADAPMRKAITCAGTVLAERL</sequence>
<dbReference type="VEuPathDB" id="VectorBase:RSAN_029940"/>
<feature type="domain" description="Peptidase M13 N-terminal" evidence="3">
    <location>
        <begin position="94"/>
        <end position="211"/>
    </location>
</feature>
<dbReference type="Proteomes" id="UP000821837">
    <property type="component" value="Chromosome 1"/>
</dbReference>
<reference evidence="4" key="1">
    <citation type="journal article" date="2020" name="Cell">
        <title>Large-Scale Comparative Analyses of Tick Genomes Elucidate Their Genetic Diversity and Vector Capacities.</title>
        <authorList>
            <consortium name="Tick Genome and Microbiome Consortium (TIGMIC)"/>
            <person name="Jia N."/>
            <person name="Wang J."/>
            <person name="Shi W."/>
            <person name="Du L."/>
            <person name="Sun Y."/>
            <person name="Zhan W."/>
            <person name="Jiang J.F."/>
            <person name="Wang Q."/>
            <person name="Zhang B."/>
            <person name="Ji P."/>
            <person name="Bell-Sakyi L."/>
            <person name="Cui X.M."/>
            <person name="Yuan T.T."/>
            <person name="Jiang B.G."/>
            <person name="Yang W.F."/>
            <person name="Lam T.T."/>
            <person name="Chang Q.C."/>
            <person name="Ding S.J."/>
            <person name="Wang X.J."/>
            <person name="Zhu J.G."/>
            <person name="Ruan X.D."/>
            <person name="Zhao L."/>
            <person name="Wei J.T."/>
            <person name="Ye R.Z."/>
            <person name="Que T.C."/>
            <person name="Du C.H."/>
            <person name="Zhou Y.H."/>
            <person name="Cheng J.X."/>
            <person name="Dai P.F."/>
            <person name="Guo W.B."/>
            <person name="Han X.H."/>
            <person name="Huang E.J."/>
            <person name="Li L.F."/>
            <person name="Wei W."/>
            <person name="Gao Y.C."/>
            <person name="Liu J.Z."/>
            <person name="Shao H.Z."/>
            <person name="Wang X."/>
            <person name="Wang C.C."/>
            <person name="Yang T.C."/>
            <person name="Huo Q.B."/>
            <person name="Li W."/>
            <person name="Chen H.Y."/>
            <person name="Chen S.E."/>
            <person name="Zhou L.G."/>
            <person name="Ni X.B."/>
            <person name="Tian J.H."/>
            <person name="Sheng Y."/>
            <person name="Liu T."/>
            <person name="Pan Y.S."/>
            <person name="Xia L.Y."/>
            <person name="Li J."/>
            <person name="Zhao F."/>
            <person name="Cao W.C."/>
        </authorList>
    </citation>
    <scope>NUCLEOTIDE SEQUENCE</scope>
    <source>
        <strain evidence="4">Rsan-2018</strain>
    </source>
</reference>
<comment type="caution">
    <text evidence="4">The sequence shown here is derived from an EMBL/GenBank/DDBJ whole genome shotgun (WGS) entry which is preliminary data.</text>
</comment>
<comment type="similarity">
    <text evidence="1">Belongs to the peptidase M13 family.</text>
</comment>
<keyword evidence="2" id="KW-0812">Transmembrane</keyword>
<dbReference type="InterPro" id="IPR042089">
    <property type="entry name" value="Peptidase_M13_dom_2"/>
</dbReference>
<feature type="transmembrane region" description="Helical" evidence="2">
    <location>
        <begin position="35"/>
        <end position="57"/>
    </location>
</feature>
<dbReference type="GO" id="GO:0005886">
    <property type="term" value="C:plasma membrane"/>
    <property type="evidence" value="ECO:0007669"/>
    <property type="project" value="TreeGrafter"/>
</dbReference>
<dbReference type="VEuPathDB" id="VectorBase:RSAN_042564"/>
<dbReference type="InterPro" id="IPR024079">
    <property type="entry name" value="MetalloPept_cat_dom_sf"/>
</dbReference>
<dbReference type="SUPFAM" id="SSF55486">
    <property type="entry name" value="Metalloproteases ('zincins'), catalytic domain"/>
    <property type="match status" value="1"/>
</dbReference>
<keyword evidence="2" id="KW-1133">Transmembrane helix</keyword>
<dbReference type="PROSITE" id="PS51885">
    <property type="entry name" value="NEPRILYSIN"/>
    <property type="match status" value="1"/>
</dbReference>
<evidence type="ECO:0000259" key="3">
    <source>
        <dbReference type="Pfam" id="PF05649"/>
    </source>
</evidence>
<dbReference type="InterPro" id="IPR000718">
    <property type="entry name" value="Peptidase_M13"/>
</dbReference>
<dbReference type="AlphaFoldDB" id="A0A9D4QI97"/>
<keyword evidence="5" id="KW-1185">Reference proteome</keyword>
<protein>
    <recommendedName>
        <fullName evidence="3">Peptidase M13 N-terminal domain-containing protein</fullName>
    </recommendedName>
</protein>
<dbReference type="PANTHER" id="PTHR11733">
    <property type="entry name" value="ZINC METALLOPROTEASE FAMILY M13 NEPRILYSIN-RELATED"/>
    <property type="match status" value="1"/>
</dbReference>
<reference evidence="4" key="2">
    <citation type="submission" date="2021-09" db="EMBL/GenBank/DDBJ databases">
        <authorList>
            <person name="Jia N."/>
            <person name="Wang J."/>
            <person name="Shi W."/>
            <person name="Du L."/>
            <person name="Sun Y."/>
            <person name="Zhan W."/>
            <person name="Jiang J."/>
            <person name="Wang Q."/>
            <person name="Zhang B."/>
            <person name="Ji P."/>
            <person name="Sakyi L.B."/>
            <person name="Cui X."/>
            <person name="Yuan T."/>
            <person name="Jiang B."/>
            <person name="Yang W."/>
            <person name="Lam T.T.-Y."/>
            <person name="Chang Q."/>
            <person name="Ding S."/>
            <person name="Wang X."/>
            <person name="Zhu J."/>
            <person name="Ruan X."/>
            <person name="Zhao L."/>
            <person name="Wei J."/>
            <person name="Que T."/>
            <person name="Du C."/>
            <person name="Cheng J."/>
            <person name="Dai P."/>
            <person name="Han X."/>
            <person name="Huang E."/>
            <person name="Gao Y."/>
            <person name="Liu J."/>
            <person name="Shao H."/>
            <person name="Ye R."/>
            <person name="Li L."/>
            <person name="Wei W."/>
            <person name="Wang X."/>
            <person name="Wang C."/>
            <person name="Huo Q."/>
            <person name="Li W."/>
            <person name="Guo W."/>
            <person name="Chen H."/>
            <person name="Chen S."/>
            <person name="Zhou L."/>
            <person name="Zhou L."/>
            <person name="Ni X."/>
            <person name="Tian J."/>
            <person name="Zhou Y."/>
            <person name="Sheng Y."/>
            <person name="Liu T."/>
            <person name="Pan Y."/>
            <person name="Xia L."/>
            <person name="Li J."/>
            <person name="Zhao F."/>
            <person name="Cao W."/>
        </authorList>
    </citation>
    <scope>NUCLEOTIDE SEQUENCE</scope>
    <source>
        <strain evidence="4">Rsan-2018</strain>
        <tissue evidence="4">Larvae</tissue>
    </source>
</reference>
<gene>
    <name evidence="4" type="ORF">HPB52_007016</name>
</gene>
<dbReference type="InterPro" id="IPR008753">
    <property type="entry name" value="Peptidase_M13_N"/>
</dbReference>
<dbReference type="GO" id="GO:0004222">
    <property type="term" value="F:metalloendopeptidase activity"/>
    <property type="evidence" value="ECO:0007669"/>
    <property type="project" value="InterPro"/>
</dbReference>
<dbReference type="Pfam" id="PF05649">
    <property type="entry name" value="Peptidase_M13_N"/>
    <property type="match status" value="1"/>
</dbReference>
<name>A0A9D4QI97_RHISA</name>
<dbReference type="Gene3D" id="1.10.1380.10">
    <property type="entry name" value="Neutral endopeptidase , domain2"/>
    <property type="match status" value="1"/>
</dbReference>
<accession>A0A9D4QI97</accession>
<evidence type="ECO:0000313" key="4">
    <source>
        <dbReference type="EMBL" id="KAH7982769.1"/>
    </source>
</evidence>